<comment type="caution">
    <text evidence="1">The sequence shown here is derived from an EMBL/GenBank/DDBJ whole genome shotgun (WGS) entry which is preliminary data.</text>
</comment>
<proteinExistence type="predicted"/>
<dbReference type="InterPro" id="IPR036388">
    <property type="entry name" value="WH-like_DNA-bd_sf"/>
</dbReference>
<dbReference type="Gene3D" id="1.10.10.10">
    <property type="entry name" value="Winged helix-like DNA-binding domain superfamily/Winged helix DNA-binding domain"/>
    <property type="match status" value="1"/>
</dbReference>
<sequence>MNSFIYHDPIITRSLRKSRVRIQILSHLFKIYPKMSYPNEIARRAGVAPSNVLGGLRGMGNRYNGNSSLVEMGLVEVIETNGDAFYKLTELGKEICEYMNTEKCL</sequence>
<dbReference type="Pfam" id="PF07381">
    <property type="entry name" value="EarA"/>
    <property type="match status" value="1"/>
</dbReference>
<dbReference type="InterPro" id="IPR036390">
    <property type="entry name" value="WH_DNA-bd_sf"/>
</dbReference>
<protein>
    <recommendedName>
        <fullName evidence="4">Transcriptional regulator</fullName>
    </recommendedName>
</protein>
<dbReference type="Proteomes" id="UP000634805">
    <property type="component" value="Unassembled WGS sequence"/>
</dbReference>
<dbReference type="EMBL" id="CAJHIS010000008">
    <property type="protein sequence ID" value="CAD6492953.1"/>
    <property type="molecule type" value="Genomic_DNA"/>
</dbReference>
<evidence type="ECO:0000313" key="1">
    <source>
        <dbReference type="EMBL" id="CAD6491986.1"/>
    </source>
</evidence>
<dbReference type="SUPFAM" id="SSF46785">
    <property type="entry name" value="Winged helix' DNA-binding domain"/>
    <property type="match status" value="1"/>
</dbReference>
<dbReference type="InterPro" id="IPR010863">
    <property type="entry name" value="EarA-like"/>
</dbReference>
<evidence type="ECO:0000313" key="3">
    <source>
        <dbReference type="Proteomes" id="UP000603056"/>
    </source>
</evidence>
<dbReference type="EMBL" id="CAJHIP010000006">
    <property type="protein sequence ID" value="CAD6491986.1"/>
    <property type="molecule type" value="Genomic_DNA"/>
</dbReference>
<dbReference type="Proteomes" id="UP000603056">
    <property type="component" value="Unassembled WGS sequence"/>
</dbReference>
<name>A0A811T3Z2_9EURY</name>
<gene>
    <name evidence="2" type="ORF">EMLJLAPB_00402</name>
    <name evidence="1" type="ORF">FFODKBPE_00248</name>
</gene>
<organism evidence="1 3">
    <name type="scientific">Candidatus Argoarchaeum ethanivorans</name>
    <dbReference type="NCBI Taxonomy" id="2608793"/>
    <lineage>
        <taxon>Archaea</taxon>
        <taxon>Methanobacteriati</taxon>
        <taxon>Methanobacteriota</taxon>
        <taxon>Stenosarchaea group</taxon>
        <taxon>Methanomicrobia</taxon>
        <taxon>Methanosarcinales</taxon>
        <taxon>Methanosarcinales incertae sedis</taxon>
        <taxon>GOM Arc I cluster</taxon>
        <taxon>Candidatus Argoarchaeum</taxon>
    </lineage>
</organism>
<reference evidence="1" key="1">
    <citation type="submission" date="2020-10" db="EMBL/GenBank/DDBJ databases">
        <authorList>
            <person name="Hahn C.J."/>
            <person name="Laso-Perez R."/>
            <person name="Vulcano F."/>
            <person name="Vaziourakis K.-M."/>
            <person name="Stokke R."/>
            <person name="Steen I.H."/>
            <person name="Teske A."/>
            <person name="Boetius A."/>
            <person name="Liebeke M."/>
            <person name="Amann R."/>
            <person name="Knittel K."/>
        </authorList>
    </citation>
    <scope>NUCLEOTIDE SEQUENCE</scope>
    <source>
        <strain evidence="2">Gfbio:e3339647-f889-4370-9287-4fb5cb688e4c:AG392D22_GoMArc1</strain>
        <strain evidence="1">Gfbio:e3339647-f889-4370-9287-4fb5cb688e4c:AG394J04_GoMArc1</strain>
    </source>
</reference>
<dbReference type="AlphaFoldDB" id="A0A811T3Z2"/>
<evidence type="ECO:0000313" key="2">
    <source>
        <dbReference type="EMBL" id="CAD6492953.1"/>
    </source>
</evidence>
<accession>A0A811T3Z2</accession>
<evidence type="ECO:0008006" key="4">
    <source>
        <dbReference type="Google" id="ProtNLM"/>
    </source>
</evidence>